<dbReference type="PRINTS" id="PR00770">
    <property type="entry name" value="EMAJORBASICP"/>
</dbReference>
<sequence length="147" mass="16803">KLDCNLYVFICSCNPLGPIKCPHGWLPYSGHCYMIHREPKVWKEALTSCKNQDGNLASMHNIAENSFIVSQLGYSKYFSTVLSALFIMNRLWLWLDKTAVDFVNWNKGQPSSNQFEYCVEMSASSGYWNTIPCSSQKESICKKPKSK</sequence>
<dbReference type="Pfam" id="PF00059">
    <property type="entry name" value="Lectin_C"/>
    <property type="match status" value="1"/>
</dbReference>
<dbReference type="Ensembl" id="ENSGAGT00000007835.1">
    <property type="protein sequence ID" value="ENSGAGP00000006747.1"/>
    <property type="gene ID" value="ENSGAGG00000005444.1"/>
</dbReference>
<dbReference type="InterPro" id="IPR050111">
    <property type="entry name" value="C-type_lectin/snaclec_domain"/>
</dbReference>
<feature type="domain" description="C-type lectin" evidence="1">
    <location>
        <begin position="28"/>
        <end position="142"/>
    </location>
</feature>
<dbReference type="PROSITE" id="PS50041">
    <property type="entry name" value="C_TYPE_LECTIN_2"/>
    <property type="match status" value="1"/>
</dbReference>
<dbReference type="InterPro" id="IPR001304">
    <property type="entry name" value="C-type_lectin-like"/>
</dbReference>
<proteinExistence type="predicted"/>
<organism evidence="2 3">
    <name type="scientific">Gopherus agassizii</name>
    <name type="common">Agassiz's desert tortoise</name>
    <dbReference type="NCBI Taxonomy" id="38772"/>
    <lineage>
        <taxon>Eukaryota</taxon>
        <taxon>Metazoa</taxon>
        <taxon>Chordata</taxon>
        <taxon>Craniata</taxon>
        <taxon>Vertebrata</taxon>
        <taxon>Euteleostomi</taxon>
        <taxon>Archelosauria</taxon>
        <taxon>Testudinata</taxon>
        <taxon>Testudines</taxon>
        <taxon>Cryptodira</taxon>
        <taxon>Durocryptodira</taxon>
        <taxon>Testudinoidea</taxon>
        <taxon>Testudinidae</taxon>
        <taxon>Gopherus</taxon>
    </lineage>
</organism>
<dbReference type="CDD" id="cd00037">
    <property type="entry name" value="CLECT"/>
    <property type="match status" value="1"/>
</dbReference>
<dbReference type="InterPro" id="IPR002352">
    <property type="entry name" value="Eosinophil_major_basic"/>
</dbReference>
<evidence type="ECO:0000313" key="2">
    <source>
        <dbReference type="Ensembl" id="ENSGAGP00000006747.1"/>
    </source>
</evidence>
<evidence type="ECO:0000313" key="3">
    <source>
        <dbReference type="Proteomes" id="UP000291020"/>
    </source>
</evidence>
<dbReference type="GO" id="GO:0006955">
    <property type="term" value="P:immune response"/>
    <property type="evidence" value="ECO:0007669"/>
    <property type="project" value="InterPro"/>
</dbReference>
<dbReference type="Gene3D" id="3.10.100.10">
    <property type="entry name" value="Mannose-Binding Protein A, subunit A"/>
    <property type="match status" value="1"/>
</dbReference>
<dbReference type="SUPFAM" id="SSF56436">
    <property type="entry name" value="C-type lectin-like"/>
    <property type="match status" value="1"/>
</dbReference>
<reference evidence="2" key="2">
    <citation type="submission" date="2025-08" db="UniProtKB">
        <authorList>
            <consortium name="Ensembl"/>
        </authorList>
    </citation>
    <scope>IDENTIFICATION</scope>
</reference>
<reference evidence="2" key="3">
    <citation type="submission" date="2025-09" db="UniProtKB">
        <authorList>
            <consortium name="Ensembl"/>
        </authorList>
    </citation>
    <scope>IDENTIFICATION</scope>
</reference>
<name>A0A452GXC1_9SAUR</name>
<reference evidence="3" key="1">
    <citation type="journal article" date="2017" name="PLoS ONE">
        <title>The Agassiz's desert tortoise genome provides a resource for the conservation of a threatened species.</title>
        <authorList>
            <person name="Tollis M."/>
            <person name="DeNardo D.F."/>
            <person name="Cornelius J.A."/>
            <person name="Dolby G.A."/>
            <person name="Edwards T."/>
            <person name="Henen B.T."/>
            <person name="Karl A.E."/>
            <person name="Murphy R.W."/>
            <person name="Kusumi K."/>
        </authorList>
    </citation>
    <scope>NUCLEOTIDE SEQUENCE [LARGE SCALE GENOMIC DNA]</scope>
</reference>
<dbReference type="InterPro" id="IPR016186">
    <property type="entry name" value="C-type_lectin-like/link_sf"/>
</dbReference>
<keyword evidence="3" id="KW-1185">Reference proteome</keyword>
<dbReference type="InterPro" id="IPR016187">
    <property type="entry name" value="CTDL_fold"/>
</dbReference>
<dbReference type="Proteomes" id="UP000291020">
    <property type="component" value="Unassembled WGS sequence"/>
</dbReference>
<dbReference type="PANTHER" id="PTHR22803">
    <property type="entry name" value="MANNOSE, PHOSPHOLIPASE, LECTIN RECEPTOR RELATED"/>
    <property type="match status" value="1"/>
</dbReference>
<protein>
    <recommendedName>
        <fullName evidence="1">C-type lectin domain-containing protein</fullName>
    </recommendedName>
</protein>
<evidence type="ECO:0000259" key="1">
    <source>
        <dbReference type="PROSITE" id="PS50041"/>
    </source>
</evidence>
<dbReference type="AlphaFoldDB" id="A0A452GXC1"/>
<accession>A0A452GXC1</accession>
<dbReference type="SMART" id="SM00034">
    <property type="entry name" value="CLECT"/>
    <property type="match status" value="1"/>
</dbReference>
<dbReference type="STRING" id="38772.ENSGAGP00000006747"/>